<dbReference type="Proteomes" id="UP000095447">
    <property type="component" value="Unassembled WGS sequence"/>
</dbReference>
<organism evidence="1 2">
    <name type="scientific">Blautia obeum</name>
    <dbReference type="NCBI Taxonomy" id="40520"/>
    <lineage>
        <taxon>Bacteria</taxon>
        <taxon>Bacillati</taxon>
        <taxon>Bacillota</taxon>
        <taxon>Clostridia</taxon>
        <taxon>Lachnospirales</taxon>
        <taxon>Lachnospiraceae</taxon>
        <taxon>Blautia</taxon>
    </lineage>
</organism>
<reference evidence="1 2" key="1">
    <citation type="submission" date="2015-09" db="EMBL/GenBank/DDBJ databases">
        <authorList>
            <consortium name="Pathogen Informatics"/>
        </authorList>
    </citation>
    <scope>NUCLEOTIDE SEQUENCE [LARGE SCALE GENOMIC DNA]</scope>
    <source>
        <strain evidence="1 2">2789STDY5608838</strain>
    </source>
</reference>
<name>A0A174A4V4_9FIRM</name>
<protein>
    <submittedName>
        <fullName evidence="1">Uncharacterized protein</fullName>
    </submittedName>
</protein>
<evidence type="ECO:0000313" key="1">
    <source>
        <dbReference type="EMBL" id="CUN83534.1"/>
    </source>
</evidence>
<dbReference type="AlphaFoldDB" id="A0A174A4V4"/>
<dbReference type="RefSeq" id="WP_055053205.1">
    <property type="nucleotide sequence ID" value="NZ_CYZA01000006.1"/>
</dbReference>
<proteinExistence type="predicted"/>
<evidence type="ECO:0000313" key="2">
    <source>
        <dbReference type="Proteomes" id="UP000095447"/>
    </source>
</evidence>
<accession>A0A174A4V4</accession>
<dbReference type="EMBL" id="CYZA01000006">
    <property type="protein sequence ID" value="CUN83534.1"/>
    <property type="molecule type" value="Genomic_DNA"/>
</dbReference>
<sequence>MVDLRKKLRSGMIAVTPAGSYLVLTDCETANYGSQDFCIVGPDGFMIGSNYDENLSTIRGICSIKALYKSTVNGLTYEMKYKDKDLIWTKDPKNLKELIISRRFSK</sequence>
<gene>
    <name evidence="1" type="ORF">ERS852395_01458</name>
</gene>